<keyword evidence="1" id="KW-0929">Antimicrobial</keyword>
<dbReference type="InterPro" id="IPR007921">
    <property type="entry name" value="CHAP_dom"/>
</dbReference>
<protein>
    <submittedName>
        <fullName evidence="4">CHAP domain-containing protein</fullName>
    </submittedName>
</protein>
<keyword evidence="5" id="KW-1185">Reference proteome</keyword>
<reference evidence="4" key="1">
    <citation type="submission" date="2021-12" db="EMBL/GenBank/DDBJ databases">
        <title>Bradyrhizobium xenonodulans sp. nov.</title>
        <authorList>
            <person name="Claassens R."/>
            <person name="Venter S.N."/>
            <person name="Beukes C.W."/>
            <person name="Stepkowski T."/>
            <person name="Steenkamp E.T."/>
        </authorList>
    </citation>
    <scope>NUCLEOTIDE SEQUENCE</scope>
    <source>
        <strain evidence="4">14AB</strain>
    </source>
</reference>
<keyword evidence="2" id="KW-0081">Bacteriolytic enzyme</keyword>
<evidence type="ECO:0000256" key="2">
    <source>
        <dbReference type="ARBA" id="ARBA00022638"/>
    </source>
</evidence>
<feature type="domain" description="Peptidase C51" evidence="3">
    <location>
        <begin position="332"/>
        <end position="420"/>
    </location>
</feature>
<dbReference type="InterPro" id="IPR023346">
    <property type="entry name" value="Lysozyme-like_dom_sf"/>
</dbReference>
<dbReference type="Gene3D" id="1.10.530.40">
    <property type="match status" value="1"/>
</dbReference>
<dbReference type="InterPro" id="IPR023347">
    <property type="entry name" value="Lysozyme_dom_sf"/>
</dbReference>
<proteinExistence type="predicted"/>
<accession>A0ABY7MI68</accession>
<dbReference type="RefSeq" id="WP_270162302.1">
    <property type="nucleotide sequence ID" value="NZ_CP089391.1"/>
</dbReference>
<dbReference type="EMBL" id="CP089391">
    <property type="protein sequence ID" value="WBL77037.1"/>
    <property type="molecule type" value="Genomic_DNA"/>
</dbReference>
<dbReference type="Proteomes" id="UP001179614">
    <property type="component" value="Chromosome"/>
</dbReference>
<sequence length="669" mass="72053">MKLIILNMTDFFKAPGGQRLTRLLPGDPITSTGNESGLLIEVTLESEDKGWVAKADCGPDTSARPVAVAAFFVDTCIGVERAFNEIASTAPWYVAADYLIARALLETKIVNVGPSPGTDTVGPLLVSSKEWQRFVAGADPALQVTRQPDAFDNWLTQIYAAGFTMSADTKAISEAVKKITGSTEKDPFIPSYLNVLHAYYTNPETAAELLRAVDDDAGRTKPVSDFFRGIDAAQSAQIFANRGSFFGTALQPKTVAELFASTGAALDQALKEAFGLIKQFVPEAIPEMKQAEAPWFDIAVQEEAKHISEADNSDVITKEYFAATSLGPQSKMAPWCAAFVAYCLQKSGSPEAAASIPATDSALAVTWAGWGRGLSVRSDVIPQGAIVVMQPSPGVDGSGHVGFCADLSDNGNSIQLLGGNQSDCVQRSTFPTSRIHAIRWLDLESSNARTGFDVTPGNPNDPKNQISPKAIDLIVFFEVSSPAFYEKKYRKPTWPGGRSGVTIGIGYDVGYAEGHLVNDWTGKIPGAMIQALGQAVGVRGSTASALARQLGGVVDVPIEAAMSVFKDTDIPRWVKTVQDALPNCNLLDGDCLGALVSLAYNRGPSFSRSGSRYAEMRAIKAHMTNREFRLIPDEFRRMRRHWPTVPGLQTRREKEAQLFEQGLATMPVA</sequence>
<dbReference type="Pfam" id="PF05257">
    <property type="entry name" value="CHAP"/>
    <property type="match status" value="1"/>
</dbReference>
<gene>
    <name evidence="4" type="ORF">I3J27_29020</name>
</gene>
<evidence type="ECO:0000313" key="4">
    <source>
        <dbReference type="EMBL" id="WBL77037.1"/>
    </source>
</evidence>
<evidence type="ECO:0000313" key="5">
    <source>
        <dbReference type="Proteomes" id="UP001179614"/>
    </source>
</evidence>
<organism evidence="4 5">
    <name type="scientific">Bradyrhizobium xenonodulans</name>
    <dbReference type="NCBI Taxonomy" id="2736875"/>
    <lineage>
        <taxon>Bacteria</taxon>
        <taxon>Pseudomonadati</taxon>
        <taxon>Pseudomonadota</taxon>
        <taxon>Alphaproteobacteria</taxon>
        <taxon>Hyphomicrobiales</taxon>
        <taxon>Nitrobacteraceae</taxon>
        <taxon>Bradyrhizobium</taxon>
    </lineage>
</organism>
<name>A0ABY7MI68_9BRAD</name>
<dbReference type="SUPFAM" id="SSF53955">
    <property type="entry name" value="Lysozyme-like"/>
    <property type="match status" value="1"/>
</dbReference>
<evidence type="ECO:0000256" key="1">
    <source>
        <dbReference type="ARBA" id="ARBA00022529"/>
    </source>
</evidence>
<dbReference type="CDD" id="cd16904">
    <property type="entry name" value="pesticin_lyz-like"/>
    <property type="match status" value="1"/>
</dbReference>
<evidence type="ECO:0000259" key="3">
    <source>
        <dbReference type="Pfam" id="PF05257"/>
    </source>
</evidence>